<evidence type="ECO:0000313" key="2">
    <source>
        <dbReference type="WBParaSite" id="Hba_12811"/>
    </source>
</evidence>
<name>A0A1I7X5R7_HETBA</name>
<accession>A0A1I7X5R7</accession>
<evidence type="ECO:0000313" key="1">
    <source>
        <dbReference type="Proteomes" id="UP000095283"/>
    </source>
</evidence>
<sequence>MYLIGQTIAVVVQRRLPKASMFSESSNARKAFAIVKACTSNVEQLPNGQRSVPLQSLKLFCVGPLQQWPSVSCRQSPKDVRDSPPLQGSRLRYEIFETNVEPYFP</sequence>
<organism evidence="1 2">
    <name type="scientific">Heterorhabditis bacteriophora</name>
    <name type="common">Entomopathogenic nematode worm</name>
    <dbReference type="NCBI Taxonomy" id="37862"/>
    <lineage>
        <taxon>Eukaryota</taxon>
        <taxon>Metazoa</taxon>
        <taxon>Ecdysozoa</taxon>
        <taxon>Nematoda</taxon>
        <taxon>Chromadorea</taxon>
        <taxon>Rhabditida</taxon>
        <taxon>Rhabditina</taxon>
        <taxon>Rhabditomorpha</taxon>
        <taxon>Strongyloidea</taxon>
        <taxon>Heterorhabditidae</taxon>
        <taxon>Heterorhabditis</taxon>
    </lineage>
</organism>
<keyword evidence="1" id="KW-1185">Reference proteome</keyword>
<dbReference type="AlphaFoldDB" id="A0A1I7X5R7"/>
<proteinExistence type="predicted"/>
<protein>
    <submittedName>
        <fullName evidence="2">Uncharacterized protein</fullName>
    </submittedName>
</protein>
<dbReference type="Proteomes" id="UP000095283">
    <property type="component" value="Unplaced"/>
</dbReference>
<reference evidence="2" key="1">
    <citation type="submission" date="2016-11" db="UniProtKB">
        <authorList>
            <consortium name="WormBaseParasite"/>
        </authorList>
    </citation>
    <scope>IDENTIFICATION</scope>
</reference>
<dbReference type="WBParaSite" id="Hba_12811">
    <property type="protein sequence ID" value="Hba_12811"/>
    <property type="gene ID" value="Hba_12811"/>
</dbReference>